<organism evidence="2">
    <name type="scientific">Streptomyces sp. NBC_00060</name>
    <dbReference type="NCBI Taxonomy" id="2975636"/>
    <lineage>
        <taxon>Bacteria</taxon>
        <taxon>Bacillati</taxon>
        <taxon>Actinomycetota</taxon>
        <taxon>Actinomycetes</taxon>
        <taxon>Kitasatosporales</taxon>
        <taxon>Streptomycetaceae</taxon>
        <taxon>Streptomyces</taxon>
    </lineage>
</organism>
<accession>A0AAU2HCW0</accession>
<gene>
    <name evidence="2" type="ORF">OHV25_38885</name>
</gene>
<reference evidence="2" key="1">
    <citation type="submission" date="2022-10" db="EMBL/GenBank/DDBJ databases">
        <title>The complete genomes of actinobacterial strains from the NBC collection.</title>
        <authorList>
            <person name="Joergensen T.S."/>
            <person name="Alvarez Arevalo M."/>
            <person name="Sterndorff E.B."/>
            <person name="Faurdal D."/>
            <person name="Vuksanovic O."/>
            <person name="Mourched A.-S."/>
            <person name="Charusanti P."/>
            <person name="Shaw S."/>
            <person name="Blin K."/>
            <person name="Weber T."/>
        </authorList>
    </citation>
    <scope>NUCLEOTIDE SEQUENCE</scope>
    <source>
        <strain evidence="2">NBC_00060</strain>
    </source>
</reference>
<feature type="coiled-coil region" evidence="1">
    <location>
        <begin position="12"/>
        <end position="63"/>
    </location>
</feature>
<evidence type="ECO:0000313" key="2">
    <source>
        <dbReference type="EMBL" id="WTU45110.1"/>
    </source>
</evidence>
<keyword evidence="1" id="KW-0175">Coiled coil</keyword>
<proteinExistence type="predicted"/>
<dbReference type="AlphaFoldDB" id="A0AAU2HCW0"/>
<protein>
    <submittedName>
        <fullName evidence="2">Uncharacterized protein</fullName>
    </submittedName>
</protein>
<evidence type="ECO:0000256" key="1">
    <source>
        <dbReference type="SAM" id="Coils"/>
    </source>
</evidence>
<name>A0AAU2HCW0_9ACTN</name>
<sequence>MVSLPEELRVREAAARQRVEELQAEAAELAVRLERAREDLSRLEITRETVAQVLAELSAAEADPDVAAGNAPEPSETLVPHGTGVMMVPPWREGFVVAVLPDVYRDIVEVIADAPGPVQAKQIVPRIGLPTTTGKIEGTRSKLKRLVERGWLAEDSPGQFTLARRGPGRDRSNLHGICPHLRTDRGFCR</sequence>
<dbReference type="EMBL" id="CP108253">
    <property type="protein sequence ID" value="WTU45110.1"/>
    <property type="molecule type" value="Genomic_DNA"/>
</dbReference>